<dbReference type="Gene3D" id="1.10.10.10">
    <property type="entry name" value="Winged helix-like DNA-binding domain superfamily/Winged helix DNA-binding domain"/>
    <property type="match status" value="1"/>
</dbReference>
<evidence type="ECO:0000256" key="3">
    <source>
        <dbReference type="ARBA" id="ARBA00023125"/>
    </source>
</evidence>
<evidence type="ECO:0000313" key="6">
    <source>
        <dbReference type="EMBL" id="MVX57184.1"/>
    </source>
</evidence>
<keyword evidence="2" id="KW-0805">Transcription regulation</keyword>
<dbReference type="Gene3D" id="3.40.190.290">
    <property type="match status" value="1"/>
</dbReference>
<gene>
    <name evidence="6" type="ORF">E5987_08180</name>
</gene>
<dbReference type="PANTHER" id="PTHR30537:SF5">
    <property type="entry name" value="HTH-TYPE TRANSCRIPTIONAL ACTIVATOR TTDR-RELATED"/>
    <property type="match status" value="1"/>
</dbReference>
<evidence type="ECO:0000256" key="4">
    <source>
        <dbReference type="ARBA" id="ARBA00023163"/>
    </source>
</evidence>
<dbReference type="GO" id="GO:0006351">
    <property type="term" value="P:DNA-templated transcription"/>
    <property type="evidence" value="ECO:0007669"/>
    <property type="project" value="TreeGrafter"/>
</dbReference>
<comment type="similarity">
    <text evidence="1">Belongs to the LysR transcriptional regulatory family.</text>
</comment>
<evidence type="ECO:0000313" key="7">
    <source>
        <dbReference type="Proteomes" id="UP000472580"/>
    </source>
</evidence>
<dbReference type="OrthoDB" id="8928056at2"/>
<sequence length="315" mass="35212">MASNFDLENLKDWELLMRVASNGSMNQTAAELDLSIATVSQKIKDIEAVLGYPIFARTTKKTRLTPEGVQLLAAAKNPLDSFKSFVSDIHSADRMKKIHIACSISNSISRFFFRLCAEFKKAHPEVEFELIDNQYSLRDRLKPADVSIFANLSQNERSNTVLLGKEPTIICAPASIADKYSGGLTLQDLSKEMVLLCSNWTCPSPFLFDSRSGKTYPLPESDRMYFISSETVLEAVTEKLGVAWALPYIMTEMYLAEGEIVRVLPDLEGPSVNYFMGVEAMITEPIVSCFIEYAASELRKRLAVFQTSSPSYALY</sequence>
<dbReference type="InterPro" id="IPR036390">
    <property type="entry name" value="WH_DNA-bd_sf"/>
</dbReference>
<dbReference type="GO" id="GO:0003700">
    <property type="term" value="F:DNA-binding transcription factor activity"/>
    <property type="evidence" value="ECO:0007669"/>
    <property type="project" value="InterPro"/>
</dbReference>
<evidence type="ECO:0000256" key="1">
    <source>
        <dbReference type="ARBA" id="ARBA00009437"/>
    </source>
</evidence>
<dbReference type="Pfam" id="PF03466">
    <property type="entry name" value="LysR_substrate"/>
    <property type="match status" value="1"/>
</dbReference>
<dbReference type="InterPro" id="IPR036388">
    <property type="entry name" value="WH-like_DNA-bd_sf"/>
</dbReference>
<reference evidence="6 7" key="1">
    <citation type="submission" date="2019-12" db="EMBL/GenBank/DDBJ databases">
        <title>Microbes associate with the intestines of laboratory mice.</title>
        <authorList>
            <person name="Navarre W."/>
            <person name="Wong E."/>
        </authorList>
    </citation>
    <scope>NUCLEOTIDE SEQUENCE [LARGE SCALE GENOMIC DNA]</scope>
    <source>
        <strain evidence="6 7">NM82_D38</strain>
    </source>
</reference>
<dbReference type="Proteomes" id="UP000472580">
    <property type="component" value="Unassembled WGS sequence"/>
</dbReference>
<dbReference type="InterPro" id="IPR005119">
    <property type="entry name" value="LysR_subst-bd"/>
</dbReference>
<dbReference type="Pfam" id="PF00126">
    <property type="entry name" value="HTH_1"/>
    <property type="match status" value="1"/>
</dbReference>
<proteinExistence type="inferred from homology"/>
<keyword evidence="7" id="KW-1185">Reference proteome</keyword>
<dbReference type="SUPFAM" id="SSF46785">
    <property type="entry name" value="Winged helix' DNA-binding domain"/>
    <property type="match status" value="1"/>
</dbReference>
<dbReference type="AlphaFoldDB" id="A0A6L6YIJ2"/>
<dbReference type="PANTHER" id="PTHR30537">
    <property type="entry name" value="HTH-TYPE TRANSCRIPTIONAL REGULATOR"/>
    <property type="match status" value="1"/>
</dbReference>
<dbReference type="GO" id="GO:0043565">
    <property type="term" value="F:sequence-specific DNA binding"/>
    <property type="evidence" value="ECO:0007669"/>
    <property type="project" value="TreeGrafter"/>
</dbReference>
<dbReference type="PROSITE" id="PS50931">
    <property type="entry name" value="HTH_LYSR"/>
    <property type="match status" value="1"/>
</dbReference>
<name>A0A6L6YIJ2_9BURK</name>
<accession>A0A6L6YIJ2</accession>
<protein>
    <submittedName>
        <fullName evidence="6">LysR family transcriptional regulator</fullName>
    </submittedName>
</protein>
<dbReference type="InterPro" id="IPR058163">
    <property type="entry name" value="LysR-type_TF_proteobact-type"/>
</dbReference>
<keyword evidence="4" id="KW-0804">Transcription</keyword>
<dbReference type="EMBL" id="WSRP01000024">
    <property type="protein sequence ID" value="MVX57184.1"/>
    <property type="molecule type" value="Genomic_DNA"/>
</dbReference>
<comment type="caution">
    <text evidence="6">The sequence shown here is derived from an EMBL/GenBank/DDBJ whole genome shotgun (WGS) entry which is preliminary data.</text>
</comment>
<dbReference type="RefSeq" id="WP_160335610.1">
    <property type="nucleotide sequence ID" value="NZ_WSRP01000024.1"/>
</dbReference>
<organism evidence="6 7">
    <name type="scientific">Parasutterella muris</name>
    <dbReference type="NCBI Taxonomy" id="2565572"/>
    <lineage>
        <taxon>Bacteria</taxon>
        <taxon>Pseudomonadati</taxon>
        <taxon>Pseudomonadota</taxon>
        <taxon>Betaproteobacteria</taxon>
        <taxon>Burkholderiales</taxon>
        <taxon>Sutterellaceae</taxon>
        <taxon>Parasutterella</taxon>
    </lineage>
</organism>
<feature type="domain" description="HTH lysR-type" evidence="5">
    <location>
        <begin position="8"/>
        <end position="65"/>
    </location>
</feature>
<dbReference type="InterPro" id="IPR000847">
    <property type="entry name" value="LysR_HTH_N"/>
</dbReference>
<keyword evidence="3" id="KW-0238">DNA-binding</keyword>
<evidence type="ECO:0000259" key="5">
    <source>
        <dbReference type="PROSITE" id="PS50931"/>
    </source>
</evidence>
<evidence type="ECO:0000256" key="2">
    <source>
        <dbReference type="ARBA" id="ARBA00023015"/>
    </source>
</evidence>
<dbReference type="SUPFAM" id="SSF53850">
    <property type="entry name" value="Periplasmic binding protein-like II"/>
    <property type="match status" value="1"/>
</dbReference>